<dbReference type="EMBL" id="BSSV01000010">
    <property type="protein sequence ID" value="GLX87243.1"/>
    <property type="molecule type" value="Genomic_DNA"/>
</dbReference>
<proteinExistence type="predicted"/>
<dbReference type="NCBIfam" id="TIGR02794">
    <property type="entry name" value="tolA_full"/>
    <property type="match status" value="1"/>
</dbReference>
<name>A0ABQ6HGQ0_9GAMM</name>
<dbReference type="SUPFAM" id="SSF74653">
    <property type="entry name" value="TolA/TonB C-terminal domain"/>
    <property type="match status" value="1"/>
</dbReference>
<dbReference type="RefSeq" id="WP_284301109.1">
    <property type="nucleotide sequence ID" value="NZ_BSSV01000010.1"/>
</dbReference>
<feature type="compositionally biased region" description="Basic and acidic residues" evidence="1">
    <location>
        <begin position="162"/>
        <end position="190"/>
    </location>
</feature>
<evidence type="ECO:0008006" key="4">
    <source>
        <dbReference type="Google" id="ProtNLM"/>
    </source>
</evidence>
<dbReference type="InterPro" id="IPR014161">
    <property type="entry name" value="Tol-Pal_TolA"/>
</dbReference>
<evidence type="ECO:0000256" key="1">
    <source>
        <dbReference type="SAM" id="MobiDB-lite"/>
    </source>
</evidence>
<evidence type="ECO:0000313" key="3">
    <source>
        <dbReference type="Proteomes" id="UP001157134"/>
    </source>
</evidence>
<keyword evidence="3" id="KW-1185">Reference proteome</keyword>
<dbReference type="Pfam" id="PF06519">
    <property type="entry name" value="TolA"/>
    <property type="match status" value="1"/>
</dbReference>
<sequence length="310" mass="35170">MKYSTALVVSLLLHAILAAVMLFGEFSMSHEKPTPTMQATVVEQKQDQVEPIKAVTVDKSKLEARVKEIRKKKADEKAAEAKRIRDLERRASEAQKKRAKEQARIKALEKQRKQKEQDKKRADEAARKAKAKADKAEKLRQAKEQEKKRAEEAAAAAKAKRLKEEAEAKKAEELRKKKEEERKRKEREARERAMQEQMLAEQMAQEMAQRQQARRAQMQSEIQRFTALITQTIQRNLITDRSTMEGKSCKLAISLAPSGFVTNVQATGGDAVVCNAAKTAVLKAGTLPVSKDPEVFNEMRNISLTFRPEF</sequence>
<accession>A0ABQ6HGQ0</accession>
<evidence type="ECO:0000313" key="2">
    <source>
        <dbReference type="EMBL" id="GLX87243.1"/>
    </source>
</evidence>
<reference evidence="2 3" key="1">
    <citation type="submission" date="2023-03" db="EMBL/GenBank/DDBJ databases">
        <title>Thalassotalea loyana LMG 22536T draft genome sequence.</title>
        <authorList>
            <person name="Sawabe T."/>
        </authorList>
    </citation>
    <scope>NUCLEOTIDE SEQUENCE [LARGE SCALE GENOMIC DNA]</scope>
    <source>
        <strain evidence="2 3">LMG 22536</strain>
    </source>
</reference>
<gene>
    <name evidence="2" type="ORF">tloyanaT_34960</name>
</gene>
<organism evidence="2 3">
    <name type="scientific">Thalassotalea loyana</name>
    <dbReference type="NCBI Taxonomy" id="280483"/>
    <lineage>
        <taxon>Bacteria</taxon>
        <taxon>Pseudomonadati</taxon>
        <taxon>Pseudomonadota</taxon>
        <taxon>Gammaproteobacteria</taxon>
        <taxon>Alteromonadales</taxon>
        <taxon>Colwelliaceae</taxon>
        <taxon>Thalassotalea</taxon>
    </lineage>
</organism>
<feature type="region of interest" description="Disordered" evidence="1">
    <location>
        <begin position="70"/>
        <end position="190"/>
    </location>
</feature>
<protein>
    <recommendedName>
        <fullName evidence="4">Cell envelope integrity protein TolA</fullName>
    </recommendedName>
</protein>
<comment type="caution">
    <text evidence="2">The sequence shown here is derived from an EMBL/GenBank/DDBJ whole genome shotgun (WGS) entry which is preliminary data.</text>
</comment>
<dbReference type="Proteomes" id="UP001157134">
    <property type="component" value="Unassembled WGS sequence"/>
</dbReference>
<feature type="compositionally biased region" description="Basic and acidic residues" evidence="1">
    <location>
        <begin position="70"/>
        <end position="152"/>
    </location>
</feature>
<dbReference type="Gene3D" id="3.30.1150.10">
    <property type="match status" value="1"/>
</dbReference>